<feature type="domain" description="Peptidase M56" evidence="2">
    <location>
        <begin position="79"/>
        <end position="259"/>
    </location>
</feature>
<feature type="transmembrane region" description="Helical" evidence="1">
    <location>
        <begin position="299"/>
        <end position="320"/>
    </location>
</feature>
<keyword evidence="1" id="KW-0812">Transmembrane</keyword>
<dbReference type="RefSeq" id="WP_145189191.1">
    <property type="nucleotide sequence ID" value="NZ_CP036266.1"/>
</dbReference>
<gene>
    <name evidence="3" type="primary">blaR1_7</name>
    <name evidence="3" type="ORF">HG66A1_45950</name>
</gene>
<dbReference type="InterPro" id="IPR008756">
    <property type="entry name" value="Peptidase_M56"/>
</dbReference>
<organism evidence="3 4">
    <name type="scientific">Gimesia chilikensis</name>
    <dbReference type="NCBI Taxonomy" id="2605989"/>
    <lineage>
        <taxon>Bacteria</taxon>
        <taxon>Pseudomonadati</taxon>
        <taxon>Planctomycetota</taxon>
        <taxon>Planctomycetia</taxon>
        <taxon>Planctomycetales</taxon>
        <taxon>Planctomycetaceae</taxon>
        <taxon>Gimesia</taxon>
    </lineage>
</organism>
<evidence type="ECO:0000256" key="1">
    <source>
        <dbReference type="SAM" id="Phobius"/>
    </source>
</evidence>
<evidence type="ECO:0000313" key="3">
    <source>
        <dbReference type="EMBL" id="QDT22784.1"/>
    </source>
</evidence>
<accession>A0A517PTS9</accession>
<reference evidence="3 4" key="1">
    <citation type="submission" date="2019-02" db="EMBL/GenBank/DDBJ databases">
        <title>Deep-cultivation of Planctomycetes and their phenomic and genomic characterization uncovers novel biology.</title>
        <authorList>
            <person name="Wiegand S."/>
            <person name="Jogler M."/>
            <person name="Boedeker C."/>
            <person name="Pinto D."/>
            <person name="Vollmers J."/>
            <person name="Rivas-Marin E."/>
            <person name="Kohn T."/>
            <person name="Peeters S.H."/>
            <person name="Heuer A."/>
            <person name="Rast P."/>
            <person name="Oberbeckmann S."/>
            <person name="Bunk B."/>
            <person name="Jeske O."/>
            <person name="Meyerdierks A."/>
            <person name="Storesund J.E."/>
            <person name="Kallscheuer N."/>
            <person name="Luecker S."/>
            <person name="Lage O.M."/>
            <person name="Pohl T."/>
            <person name="Merkel B.J."/>
            <person name="Hornburger P."/>
            <person name="Mueller R.-W."/>
            <person name="Bruemmer F."/>
            <person name="Labrenz M."/>
            <person name="Spormann A.M."/>
            <person name="Op den Camp H."/>
            <person name="Overmann J."/>
            <person name="Amann R."/>
            <person name="Jetten M.S.M."/>
            <person name="Mascher T."/>
            <person name="Medema M.H."/>
            <person name="Devos D.P."/>
            <person name="Kaster A.-K."/>
            <person name="Ovreas L."/>
            <person name="Rohde M."/>
            <person name="Galperin M.Y."/>
            <person name="Jogler C."/>
        </authorList>
    </citation>
    <scope>NUCLEOTIDE SEQUENCE [LARGE SCALE GENOMIC DNA]</scope>
    <source>
        <strain evidence="3 4">HG66A1</strain>
    </source>
</reference>
<protein>
    <submittedName>
        <fullName evidence="3">Regulatory protein BlaR1</fullName>
    </submittedName>
</protein>
<feature type="transmembrane region" description="Helical" evidence="1">
    <location>
        <begin position="40"/>
        <end position="58"/>
    </location>
</feature>
<dbReference type="CDD" id="cd07341">
    <property type="entry name" value="M56_BlaR1_MecR1_like"/>
    <property type="match status" value="1"/>
</dbReference>
<keyword evidence="1" id="KW-1133">Transmembrane helix</keyword>
<evidence type="ECO:0000259" key="2">
    <source>
        <dbReference type="Pfam" id="PF05569"/>
    </source>
</evidence>
<dbReference type="PANTHER" id="PTHR34978:SF3">
    <property type="entry name" value="SLR0241 PROTEIN"/>
    <property type="match status" value="1"/>
</dbReference>
<keyword evidence="4" id="KW-1185">Reference proteome</keyword>
<keyword evidence="1" id="KW-0472">Membrane</keyword>
<dbReference type="PANTHER" id="PTHR34978">
    <property type="entry name" value="POSSIBLE SENSOR-TRANSDUCER PROTEIN BLAR"/>
    <property type="match status" value="1"/>
</dbReference>
<dbReference type="OrthoDB" id="291597at2"/>
<dbReference type="Proteomes" id="UP000320421">
    <property type="component" value="Chromosome"/>
</dbReference>
<name>A0A517PTS9_9PLAN</name>
<proteinExistence type="predicted"/>
<dbReference type="EMBL" id="CP036266">
    <property type="protein sequence ID" value="QDT22784.1"/>
    <property type="molecule type" value="Genomic_DNA"/>
</dbReference>
<dbReference type="Pfam" id="PF05569">
    <property type="entry name" value="Peptidase_M56"/>
    <property type="match status" value="1"/>
</dbReference>
<feature type="transmembrane region" description="Helical" evidence="1">
    <location>
        <begin position="88"/>
        <end position="106"/>
    </location>
</feature>
<sequence>MSSTQFLELVVSLTVQVSIVIIATHWLGRLVESERVQSRLWTVCYGILLSLILVSVLLPHPRFLNPWNQLSTNHASTLLSIEMQMGRFLFWIWLGGTVLSLMVFLFRAWQVNRFLKSCQPVEISEYISTEALDELSQKFKLSGKQQVRFLTTTRLSSPFCSQLHYPYIIIPEYLLDFEPQKFNFIIRHELEHLQTGHPLQLFLQRLVEVIFWFHPMVWWASQQSALCREFACDEAAIQTPQEIAQYLRTLLTIIEYGATQPDETHTPLAFGRGQSMIASRARRLTQIAQNHKTDHRISLSGGLASVSLVLATLLTAFIWLPVDVLASPRANWSPWPTWSADALHDFGVSVHDFETYNGRMELHELLQHNSTRHNVSSDVTR</sequence>
<evidence type="ECO:0000313" key="4">
    <source>
        <dbReference type="Proteomes" id="UP000320421"/>
    </source>
</evidence>
<dbReference type="InterPro" id="IPR052173">
    <property type="entry name" value="Beta-lactam_resp_regulator"/>
</dbReference>
<feature type="transmembrane region" description="Helical" evidence="1">
    <location>
        <begin position="6"/>
        <end position="28"/>
    </location>
</feature>
<dbReference type="AlphaFoldDB" id="A0A517PTS9"/>